<dbReference type="Gene3D" id="3.40.50.1820">
    <property type="entry name" value="alpha/beta hydrolase"/>
    <property type="match status" value="1"/>
</dbReference>
<evidence type="ECO:0000259" key="1">
    <source>
        <dbReference type="Pfam" id="PF12697"/>
    </source>
</evidence>
<name>A4TEK3_MYCGI</name>
<gene>
    <name evidence="2" type="ordered locus">Mflv_4954</name>
</gene>
<evidence type="ECO:0000313" key="2">
    <source>
        <dbReference type="EMBL" id="ABP47420.1"/>
    </source>
</evidence>
<dbReference type="AlphaFoldDB" id="A4TEK3"/>
<dbReference type="SUPFAM" id="SSF53474">
    <property type="entry name" value="alpha/beta-Hydrolases"/>
    <property type="match status" value="1"/>
</dbReference>
<dbReference type="STRING" id="350054.Mflv_4954"/>
<reference evidence="2" key="1">
    <citation type="submission" date="2007-04" db="EMBL/GenBank/DDBJ databases">
        <authorList>
            <consortium name="US DOE Joint Genome Institute"/>
            <person name="Copeland A."/>
            <person name="Lucas S."/>
            <person name="Lapidus A."/>
            <person name="Barry K."/>
            <person name="Detter J.C."/>
            <person name="Glavina del Rio T."/>
            <person name="Hammon N."/>
            <person name="Israni S."/>
            <person name="Dalin E."/>
            <person name="Tice H."/>
            <person name="Pitluck S."/>
            <person name="Chain P."/>
            <person name="Malfatti S."/>
            <person name="Shin M."/>
            <person name="Vergez L."/>
            <person name="Schmutz J."/>
            <person name="Larimer F."/>
            <person name="Land M."/>
            <person name="Hauser L."/>
            <person name="Kyrpides N."/>
            <person name="Mikhailova N."/>
            <person name="Miller C."/>
            <person name="Richardson P."/>
        </authorList>
    </citation>
    <scope>NUCLEOTIDE SEQUENCE</scope>
    <source>
        <strain evidence="2">PYR-GCK</strain>
    </source>
</reference>
<dbReference type="PANTHER" id="PTHR43689">
    <property type="entry name" value="HYDROLASE"/>
    <property type="match status" value="1"/>
</dbReference>
<dbReference type="eggNOG" id="COG2267">
    <property type="taxonomic scope" value="Bacteria"/>
</dbReference>
<sequence length="319" mass="34593">MRKRVANAHYGIDDDSMDIDSYARFLPEAYTASWTRPVSTWWPWRGRTVHIARAPVPDASVRVMIVHGGGGYSGALWPGASVAAGEGVEVLAPDLQLYGDTVEPDPAGVRYDDWVTLLCDLVNAERAADPRPLILFGASMGGMLAYEVAARTGQISAVMATCLLDLSDPQARAAATRFAWMGRPAPTLLRAVEPVLGRVRVPIRWLADMRAMSTDPRLSRLCASDPRGGGVRVPLGFLADWMNYAHTAPEAYTGAPVTLVAPAADTWTPPELSIRFLQRISAPTELVMLKNCGHFPIEEPGLGHLRDAFIRVAAQVGRP</sequence>
<organism evidence="2">
    <name type="scientific">Mycolicibacterium gilvum (strain PYR-GCK)</name>
    <name type="common">Mycobacterium gilvum (strain PYR-GCK)</name>
    <dbReference type="NCBI Taxonomy" id="350054"/>
    <lineage>
        <taxon>Bacteria</taxon>
        <taxon>Bacillati</taxon>
        <taxon>Actinomycetota</taxon>
        <taxon>Actinomycetes</taxon>
        <taxon>Mycobacteriales</taxon>
        <taxon>Mycobacteriaceae</taxon>
        <taxon>Mycolicibacterium</taxon>
    </lineage>
</organism>
<dbReference type="Pfam" id="PF12697">
    <property type="entry name" value="Abhydrolase_6"/>
    <property type="match status" value="1"/>
</dbReference>
<dbReference type="InterPro" id="IPR000073">
    <property type="entry name" value="AB_hydrolase_1"/>
</dbReference>
<dbReference type="HOGENOM" id="CLU_076356_0_0_11"/>
<proteinExistence type="predicted"/>
<dbReference type="InterPro" id="IPR029058">
    <property type="entry name" value="AB_hydrolase_fold"/>
</dbReference>
<dbReference type="EMBL" id="CP000656">
    <property type="protein sequence ID" value="ABP47420.1"/>
    <property type="molecule type" value="Genomic_DNA"/>
</dbReference>
<dbReference type="PANTHER" id="PTHR43689:SF53">
    <property type="entry name" value="ALPHA_BETA-HYDROLASES SUPERFAMILY PROTEIN"/>
    <property type="match status" value="1"/>
</dbReference>
<dbReference type="KEGG" id="mgi:Mflv_4954"/>
<reference evidence="2" key="2">
    <citation type="journal article" date="2013" name="PLoS ONE">
        <title>A Gene Expression Study of the Activities of Aromatic Ring-Cleavage Dioxygenases in Mycobacterium gilvum PYR-GCK to Changes in Salinity and pH during Pyrene Degradation.</title>
        <authorList>
            <person name="Badejo A.C."/>
            <person name="Badejo A.O."/>
            <person name="Shin K.H."/>
            <person name="Chai Y.G."/>
        </authorList>
    </citation>
    <scope>NUCLEOTIDE SEQUENCE [LARGE SCALE GENOMIC DNA]</scope>
    <source>
        <strain evidence="2">PYR-GCK</strain>
    </source>
</reference>
<feature type="domain" description="AB hydrolase-1" evidence="1">
    <location>
        <begin position="65"/>
        <end position="300"/>
    </location>
</feature>
<protein>
    <submittedName>
        <fullName evidence="2">Lysophospholipase-like protein</fullName>
    </submittedName>
</protein>
<accession>A4TEK3</accession>
<dbReference type="GO" id="GO:0003824">
    <property type="term" value="F:catalytic activity"/>
    <property type="evidence" value="ECO:0007669"/>
    <property type="project" value="UniProtKB-ARBA"/>
</dbReference>